<feature type="transmembrane region" description="Helical" evidence="11">
    <location>
        <begin position="91"/>
        <end position="110"/>
    </location>
</feature>
<feature type="transmembrane region" description="Helical" evidence="11">
    <location>
        <begin position="54"/>
        <end position="70"/>
    </location>
</feature>
<feature type="compositionally biased region" description="Basic residues" evidence="10">
    <location>
        <begin position="1254"/>
        <end position="1264"/>
    </location>
</feature>
<dbReference type="InterPro" id="IPR036770">
    <property type="entry name" value="Ankyrin_rpt-contain_sf"/>
</dbReference>
<evidence type="ECO:0000256" key="7">
    <source>
        <dbReference type="ARBA" id="ARBA00023136"/>
    </source>
</evidence>
<keyword evidence="3" id="KW-0677">Repeat</keyword>
<feature type="compositionally biased region" description="Polar residues" evidence="10">
    <location>
        <begin position="1438"/>
        <end position="1464"/>
    </location>
</feature>
<dbReference type="Pfam" id="PF12796">
    <property type="entry name" value="Ank_2"/>
    <property type="match status" value="2"/>
</dbReference>
<sequence length="1579" mass="181876">MSSSIMDCFRSSKHAICSKIFRVFVMFILTITTATVEIIYGIRLHANSLIADGLYSFAEGICLIGVILVLRYSHGYNSQKNNTYGYERLELLFGLIQEVFLLSVSLGIIVDAVNHLVNPMHVLDPSLMIILGGSGSINYKIIMRNEEDECDSSCVYTVASQSDVTSFLYAQEAKITGLSSTLSDNDDYDDESSIDGSFSTRFTENHLKLKKSYLSHSCFASISTSTLHKTNSVDDLTELKWLNSFKLKEFKDNKTNNQEIKETTTTAYQVISNTEDPISKLSNELKIYNNNNKDSISYGVLIFLALYSKRNDKQTPWSLTLKQIYEYIQIHNKHTVDKRGWKNLLKQTLNIIPCFIKTKLDSNKSRSIWTIDSYYRPLLTKAYLTNLSLPVNKITSTNENDKKEISLNITDSSKSMVNNFPPKATVKTKALPRLYERLCEEKSDKADEDETESMNTIKHQQHLISERTMTDNINLCDLQASDLNDNQPPSIKSGEPYHTSTSGSIILPMATKCPAEIFSLLRHGKLDVFRQSVDVYHQDIIKMKNEHGQTVLHFFIIHAFPHLWVRLLLMRGCDPCCQDNDGHTAVHYAVERDDVEMLKALTLRFDSQIKLFPEEAVKAIHERCLKALSIRDKHGLTPFMISCQYESIKCFNYLIELKINDANLKDNYGDTCLYYAVARRNEMFVDKLIKECNADVNDGDKNRPSILDVLQFNREQQRPFDRTKDDSIEQILLANNAVNRRQIRRTFSKRQMSVDDNESTISNLACLSVDSIADPSIEIARNYARLALSYETKRDINNAHESYKLAMNSVPNNILDWADYAVPVATTHLVRGENQLAIDLLQQALTLRQRFEKDTEQIFRSKVKLSTSSSTMMNDPPNESTPEQILSYVIQRQISISRASKHLGGMKLDYLKYCLSYKSNSLMTGPHLVQLNTFMQSQTTVEWLRHLRSLYYWPCAKQLFLREIYQLTGIIARKRSMNMHFFWRAFEDIHQIHFDNESIIDDDQWHDDFQQYLIDNKLNNEKTQLWTMDTFEFPLTKKSTVLQLPEWNELRPMNLTPKVTVLYAFSNTGQSTEPYFIFPTSLQDNTIADEKDSYNELGHLTPQIFQKWIENNFNQNINFNQSSIVLIFCSRLPLLSPDILSLLKNSHIYPYGYPYTRTLPFRYLFERRVRNNRSTNLMSELWKKKLLEEQRTHVLKGLNCTVKKIKYYFEQIWLQIINENRDDDDENKTFEDKCQEAFQQANIQIKLNTKKKNTIKLTPKKSSKKTNQSDDNLETTNKEEMVDQLNHLITVISHFKEHITSTNSSQILKMNNHIEQTTDFQQSVSSNEITDTMENGHHLSTSSESLPNYNLSLPSTSDKRTIDENDGPQATKRLRASSSQAKTTNKEEMVDQLNHLITVISHFKEHITSTNSSQILKMNNHIEQTTDFQQSVSSNEITDTMENGHHPSTSLESLPNYNLSLPSTSDKRTIDENDGPQATKRLRASSSQASNNCNSTTIIKWIPPSNQLITHLQSQSSSLFQFILALIQTIISSADNQLTDEHSRWLYSTLDLYDHNYNNEKINILIETACKVAKINFVR</sequence>
<keyword evidence="2 11" id="KW-0812">Transmembrane</keyword>
<reference evidence="13" key="1">
    <citation type="submission" date="2021-02" db="EMBL/GenBank/DDBJ databases">
        <authorList>
            <person name="Nowell W R."/>
        </authorList>
    </citation>
    <scope>NUCLEOTIDE SEQUENCE</scope>
</reference>
<dbReference type="GO" id="GO:0008324">
    <property type="term" value="F:monoatomic cation transmembrane transporter activity"/>
    <property type="evidence" value="ECO:0007669"/>
    <property type="project" value="InterPro"/>
</dbReference>
<feature type="transmembrane region" description="Helical" evidence="11">
    <location>
        <begin position="20"/>
        <end position="42"/>
    </location>
</feature>
<dbReference type="GO" id="GO:0005634">
    <property type="term" value="C:nucleus"/>
    <property type="evidence" value="ECO:0007669"/>
    <property type="project" value="UniProtKB-SubCell"/>
</dbReference>
<dbReference type="PROSITE" id="PS50039">
    <property type="entry name" value="FORK_HEAD_3"/>
    <property type="match status" value="1"/>
</dbReference>
<keyword evidence="5" id="KW-0040">ANK repeat</keyword>
<keyword evidence="8" id="KW-0539">Nucleus</keyword>
<dbReference type="GO" id="GO:0005829">
    <property type="term" value="C:cytosol"/>
    <property type="evidence" value="ECO:0007669"/>
    <property type="project" value="TreeGrafter"/>
</dbReference>
<keyword evidence="9" id="KW-0802">TPR repeat</keyword>
<dbReference type="InterPro" id="IPR036390">
    <property type="entry name" value="WH_DNA-bd_sf"/>
</dbReference>
<evidence type="ECO:0000256" key="11">
    <source>
        <dbReference type="SAM" id="Phobius"/>
    </source>
</evidence>
<dbReference type="SUPFAM" id="SSF46785">
    <property type="entry name" value="Winged helix' DNA-binding domain"/>
    <property type="match status" value="1"/>
</dbReference>
<feature type="domain" description="Fork-head" evidence="12">
    <location>
        <begin position="293"/>
        <end position="372"/>
    </location>
</feature>
<dbReference type="Proteomes" id="UP000663891">
    <property type="component" value="Unassembled WGS sequence"/>
</dbReference>
<feature type="repeat" description="TPR" evidence="9">
    <location>
        <begin position="780"/>
        <end position="813"/>
    </location>
</feature>
<dbReference type="GO" id="GO:0016020">
    <property type="term" value="C:membrane"/>
    <property type="evidence" value="ECO:0007669"/>
    <property type="project" value="UniProtKB-SubCell"/>
</dbReference>
<dbReference type="EMBL" id="CAJNON010000137">
    <property type="protein sequence ID" value="CAF1019589.1"/>
    <property type="molecule type" value="Genomic_DNA"/>
</dbReference>
<dbReference type="PANTHER" id="PTHR46680">
    <property type="entry name" value="NF-KAPPA-B INHIBITOR ALPHA"/>
    <property type="match status" value="1"/>
</dbReference>
<dbReference type="Pfam" id="PF00250">
    <property type="entry name" value="Forkhead"/>
    <property type="match status" value="1"/>
</dbReference>
<accession>A0A814I6C6</accession>
<dbReference type="PROSITE" id="PS50005">
    <property type="entry name" value="TPR"/>
    <property type="match status" value="1"/>
</dbReference>
<proteinExistence type="predicted"/>
<feature type="region of interest" description="Disordered" evidence="10">
    <location>
        <begin position="1254"/>
        <end position="1278"/>
    </location>
</feature>
<evidence type="ECO:0000256" key="4">
    <source>
        <dbReference type="ARBA" id="ARBA00022989"/>
    </source>
</evidence>
<dbReference type="SMART" id="SM00248">
    <property type="entry name" value="ANK"/>
    <property type="match status" value="4"/>
</dbReference>
<dbReference type="GO" id="GO:0003700">
    <property type="term" value="F:DNA-binding transcription factor activity"/>
    <property type="evidence" value="ECO:0007669"/>
    <property type="project" value="InterPro"/>
</dbReference>
<dbReference type="InterPro" id="IPR002110">
    <property type="entry name" value="Ankyrin_rpt"/>
</dbReference>
<evidence type="ECO:0000256" key="2">
    <source>
        <dbReference type="ARBA" id="ARBA00022692"/>
    </source>
</evidence>
<keyword evidence="7 11" id="KW-0472">Membrane</keyword>
<dbReference type="Gene3D" id="1.20.1510.10">
    <property type="entry name" value="Cation efflux protein transmembrane domain"/>
    <property type="match status" value="1"/>
</dbReference>
<dbReference type="SUPFAM" id="SSF161111">
    <property type="entry name" value="Cation efflux protein transmembrane domain-like"/>
    <property type="match status" value="1"/>
</dbReference>
<dbReference type="InterPro" id="IPR027469">
    <property type="entry name" value="Cation_efflux_TMD_sf"/>
</dbReference>
<evidence type="ECO:0000313" key="14">
    <source>
        <dbReference type="Proteomes" id="UP000663891"/>
    </source>
</evidence>
<dbReference type="OrthoDB" id="20727at2759"/>
<dbReference type="Gene3D" id="1.10.10.10">
    <property type="entry name" value="Winged helix-like DNA-binding domain superfamily/Winged helix DNA-binding domain"/>
    <property type="match status" value="1"/>
</dbReference>
<dbReference type="PANTHER" id="PTHR46680:SF3">
    <property type="entry name" value="NF-KAPPA-B INHIBITOR CACTUS"/>
    <property type="match status" value="1"/>
</dbReference>
<dbReference type="InterPro" id="IPR019734">
    <property type="entry name" value="TPR_rpt"/>
</dbReference>
<protein>
    <recommendedName>
        <fullName evidence="12">Fork-head domain-containing protein</fullName>
    </recommendedName>
</protein>
<feature type="compositionally biased region" description="Polar residues" evidence="10">
    <location>
        <begin position="1333"/>
        <end position="1356"/>
    </location>
</feature>
<evidence type="ECO:0000256" key="5">
    <source>
        <dbReference type="ARBA" id="ARBA00023043"/>
    </source>
</evidence>
<comment type="caution">
    <text evidence="13">The sequence shown here is derived from an EMBL/GenBank/DDBJ whole genome shotgun (WGS) entry which is preliminary data.</text>
</comment>
<dbReference type="GO" id="GO:0071356">
    <property type="term" value="P:cellular response to tumor necrosis factor"/>
    <property type="evidence" value="ECO:0007669"/>
    <property type="project" value="TreeGrafter"/>
</dbReference>
<evidence type="ECO:0000259" key="12">
    <source>
        <dbReference type="PROSITE" id="PS50039"/>
    </source>
</evidence>
<evidence type="ECO:0000256" key="6">
    <source>
        <dbReference type="ARBA" id="ARBA00023125"/>
    </source>
</evidence>
<evidence type="ECO:0000256" key="1">
    <source>
        <dbReference type="ARBA" id="ARBA00004141"/>
    </source>
</evidence>
<evidence type="ECO:0000256" key="8">
    <source>
        <dbReference type="PROSITE-ProRule" id="PRU00089"/>
    </source>
</evidence>
<dbReference type="GO" id="GO:0051059">
    <property type="term" value="F:NF-kappaB binding"/>
    <property type="evidence" value="ECO:0007669"/>
    <property type="project" value="TreeGrafter"/>
</dbReference>
<comment type="subcellular location">
    <subcellularLocation>
        <location evidence="1">Membrane</location>
        <topology evidence="1">Multi-pass membrane protein</topology>
    </subcellularLocation>
    <subcellularLocation>
        <location evidence="8">Nucleus</location>
    </subcellularLocation>
</comment>
<gene>
    <name evidence="13" type="ORF">VCS650_LOCUS15719</name>
</gene>
<dbReference type="InterPro" id="IPR051070">
    <property type="entry name" value="NF-kappa-B_inhibitor"/>
</dbReference>
<keyword evidence="6 8" id="KW-0238">DNA-binding</keyword>
<dbReference type="Gene3D" id="1.25.40.20">
    <property type="entry name" value="Ankyrin repeat-containing domain"/>
    <property type="match status" value="1"/>
</dbReference>
<evidence type="ECO:0000256" key="10">
    <source>
        <dbReference type="SAM" id="MobiDB-lite"/>
    </source>
</evidence>
<feature type="region of interest" description="Disordered" evidence="10">
    <location>
        <begin position="1438"/>
        <end position="1489"/>
    </location>
</feature>
<dbReference type="InterPro" id="IPR001766">
    <property type="entry name" value="Fork_head_dom"/>
</dbReference>
<dbReference type="InterPro" id="IPR058533">
    <property type="entry name" value="Cation_efflux_TM"/>
</dbReference>
<evidence type="ECO:0000313" key="13">
    <source>
        <dbReference type="EMBL" id="CAF1019589.1"/>
    </source>
</evidence>
<feature type="region of interest" description="Disordered" evidence="10">
    <location>
        <begin position="1333"/>
        <end position="1387"/>
    </location>
</feature>
<dbReference type="GO" id="GO:0043565">
    <property type="term" value="F:sequence-specific DNA binding"/>
    <property type="evidence" value="ECO:0007669"/>
    <property type="project" value="InterPro"/>
</dbReference>
<organism evidence="13 14">
    <name type="scientific">Adineta steineri</name>
    <dbReference type="NCBI Taxonomy" id="433720"/>
    <lineage>
        <taxon>Eukaryota</taxon>
        <taxon>Metazoa</taxon>
        <taxon>Spiralia</taxon>
        <taxon>Gnathifera</taxon>
        <taxon>Rotifera</taxon>
        <taxon>Eurotatoria</taxon>
        <taxon>Bdelloidea</taxon>
        <taxon>Adinetida</taxon>
        <taxon>Adinetidae</taxon>
        <taxon>Adineta</taxon>
    </lineage>
</organism>
<name>A0A814I6C6_9BILA</name>
<dbReference type="SUPFAM" id="SSF48403">
    <property type="entry name" value="Ankyrin repeat"/>
    <property type="match status" value="1"/>
</dbReference>
<feature type="DNA-binding region" description="Fork-head" evidence="8">
    <location>
        <begin position="293"/>
        <end position="372"/>
    </location>
</feature>
<dbReference type="InterPro" id="IPR036388">
    <property type="entry name" value="WH-like_DNA-bd_sf"/>
</dbReference>
<dbReference type="Pfam" id="PF01545">
    <property type="entry name" value="Cation_efflux"/>
    <property type="match status" value="1"/>
</dbReference>
<keyword evidence="4 11" id="KW-1133">Transmembrane helix</keyword>
<evidence type="ECO:0000256" key="9">
    <source>
        <dbReference type="PROSITE-ProRule" id="PRU00339"/>
    </source>
</evidence>
<evidence type="ECO:0000256" key="3">
    <source>
        <dbReference type="ARBA" id="ARBA00022737"/>
    </source>
</evidence>